<keyword evidence="3" id="KW-0804">Transcription</keyword>
<dbReference type="PROSITE" id="PS50943">
    <property type="entry name" value="HTH_CROC1"/>
    <property type="match status" value="1"/>
</dbReference>
<dbReference type="AlphaFoldDB" id="A0A2A5MIM0"/>
<dbReference type="Gene3D" id="2.10.109.10">
    <property type="entry name" value="Umud Fragment, subunit A"/>
    <property type="match status" value="1"/>
</dbReference>
<dbReference type="SUPFAM" id="SSF51306">
    <property type="entry name" value="LexA/Signal peptidase"/>
    <property type="match status" value="1"/>
</dbReference>
<feature type="domain" description="HTH cro/C1-type" evidence="4">
    <location>
        <begin position="8"/>
        <end position="63"/>
    </location>
</feature>
<dbReference type="InterPro" id="IPR001387">
    <property type="entry name" value="Cro/C1-type_HTH"/>
</dbReference>
<evidence type="ECO:0000256" key="1">
    <source>
        <dbReference type="ARBA" id="ARBA00023015"/>
    </source>
</evidence>
<evidence type="ECO:0000259" key="4">
    <source>
        <dbReference type="PROSITE" id="PS50943"/>
    </source>
</evidence>
<evidence type="ECO:0000256" key="2">
    <source>
        <dbReference type="ARBA" id="ARBA00023125"/>
    </source>
</evidence>
<organism evidence="5 6">
    <name type="scientific">Klebsiella quasipneumoniae</name>
    <dbReference type="NCBI Taxonomy" id="1463165"/>
    <lineage>
        <taxon>Bacteria</taxon>
        <taxon>Pseudomonadati</taxon>
        <taxon>Pseudomonadota</taxon>
        <taxon>Gammaproteobacteria</taxon>
        <taxon>Enterobacterales</taxon>
        <taxon>Enterobacteriaceae</taxon>
        <taxon>Klebsiella/Raoultella group</taxon>
        <taxon>Klebsiella</taxon>
        <taxon>Klebsiella pneumoniae complex</taxon>
    </lineage>
</organism>
<reference evidence="5 6" key="1">
    <citation type="submission" date="2017-09" db="EMBL/GenBank/DDBJ databases">
        <title>Mdr eskape-Ghana.</title>
        <authorList>
            <person name="Agyepong N."/>
            <person name="Janice J."/>
            <person name="Samuelsen O."/>
            <person name="Owusu-Ofori A."/>
            <person name="Sundsfjord A."/>
            <person name="Essack S."/>
            <person name="Pedersen T."/>
        </authorList>
    </citation>
    <scope>NUCLEOTIDE SEQUENCE [LARGE SCALE GENOMIC DNA]</scope>
    <source>
        <strain evidence="5 6">46</strain>
    </source>
</reference>
<accession>A0A2A5MIM0</accession>
<evidence type="ECO:0000256" key="3">
    <source>
        <dbReference type="ARBA" id="ARBA00023163"/>
    </source>
</evidence>
<dbReference type="Proteomes" id="UP000217648">
    <property type="component" value="Unassembled WGS sequence"/>
</dbReference>
<dbReference type="GO" id="GO:0003677">
    <property type="term" value="F:DNA binding"/>
    <property type="evidence" value="ECO:0007669"/>
    <property type="project" value="UniProtKB-KW"/>
</dbReference>
<dbReference type="RefSeq" id="WP_096833743.1">
    <property type="nucleotide sequence ID" value="NZ_JAHCTL010000044.1"/>
</dbReference>
<dbReference type="Pfam" id="PF01381">
    <property type="entry name" value="HTH_3"/>
    <property type="match status" value="1"/>
</dbReference>
<evidence type="ECO:0000313" key="6">
    <source>
        <dbReference type="Proteomes" id="UP000217648"/>
    </source>
</evidence>
<sequence length="233" mass="26293">MSSLADRLISRRELLGLTQEALAKKAGVTRVAISKAELGLTKNFNSNTLFKISSALGCEPEWLSTGKGTQEKLPKTQQQQKPVSDTSWINNVAETVQPQRRYSYPKLNWVQAGQFAQCGDDYNMYDIENWIDSVKYAGERGFWLEVKGDSMTSHTGITFPEGMSILIDPEKEPYPNCYVIAQKRSSKDVTFKKYVTDMGSGYLKPLNPQYPMIPLDDECEIIGVVVDARWDIF</sequence>
<dbReference type="CDD" id="cd00093">
    <property type="entry name" value="HTH_XRE"/>
    <property type="match status" value="1"/>
</dbReference>
<keyword evidence="1" id="KW-0805">Transcription regulation</keyword>
<comment type="caution">
    <text evidence="5">The sequence shown here is derived from an EMBL/GenBank/DDBJ whole genome shotgun (WGS) entry which is preliminary data.</text>
</comment>
<dbReference type="SMART" id="SM00530">
    <property type="entry name" value="HTH_XRE"/>
    <property type="match status" value="1"/>
</dbReference>
<dbReference type="InterPro" id="IPR036286">
    <property type="entry name" value="LexA/Signal_pep-like_sf"/>
</dbReference>
<dbReference type="CDD" id="cd06529">
    <property type="entry name" value="S24_LexA-like"/>
    <property type="match status" value="1"/>
</dbReference>
<dbReference type="Pfam" id="PF00717">
    <property type="entry name" value="Peptidase_S24"/>
    <property type="match status" value="1"/>
</dbReference>
<evidence type="ECO:0000313" key="5">
    <source>
        <dbReference type="EMBL" id="PCM60793.1"/>
    </source>
</evidence>
<protein>
    <submittedName>
        <fullName evidence="5">LexA family transcriptional repressor</fullName>
    </submittedName>
</protein>
<name>A0A2A5MIM0_9ENTR</name>
<dbReference type="PANTHER" id="PTHR40661:SF3">
    <property type="entry name" value="FELS-1 PROPHAGE TRANSCRIPTIONAL REGULATOR"/>
    <property type="match status" value="1"/>
</dbReference>
<dbReference type="Gene3D" id="1.10.260.40">
    <property type="entry name" value="lambda repressor-like DNA-binding domains"/>
    <property type="match status" value="1"/>
</dbReference>
<dbReference type="InterPro" id="IPR039418">
    <property type="entry name" value="LexA-like"/>
</dbReference>
<dbReference type="EMBL" id="NXHG01000008">
    <property type="protein sequence ID" value="PCM60793.1"/>
    <property type="molecule type" value="Genomic_DNA"/>
</dbReference>
<dbReference type="InterPro" id="IPR010982">
    <property type="entry name" value="Lambda_DNA-bd_dom_sf"/>
</dbReference>
<proteinExistence type="predicted"/>
<gene>
    <name evidence="5" type="ORF">CP911_16020</name>
</gene>
<dbReference type="InterPro" id="IPR015927">
    <property type="entry name" value="Peptidase_S24_S26A/B/C"/>
</dbReference>
<dbReference type="SUPFAM" id="SSF47413">
    <property type="entry name" value="lambda repressor-like DNA-binding domains"/>
    <property type="match status" value="1"/>
</dbReference>
<dbReference type="PANTHER" id="PTHR40661">
    <property type="match status" value="1"/>
</dbReference>
<keyword evidence="2" id="KW-0238">DNA-binding</keyword>